<dbReference type="PANTHER" id="PTHR30386:SF17">
    <property type="entry name" value="ALKALINE PROTEASE SECRETION PROTEIN APRE"/>
    <property type="match status" value="1"/>
</dbReference>
<dbReference type="Gene3D" id="2.40.30.170">
    <property type="match status" value="1"/>
</dbReference>
<comment type="similarity">
    <text evidence="2 9">Belongs to the membrane fusion protein (MFP) (TC 8.A.1) family.</text>
</comment>
<dbReference type="PRINTS" id="PR01490">
    <property type="entry name" value="RTXTOXIND"/>
</dbReference>
<evidence type="ECO:0000259" key="11">
    <source>
        <dbReference type="Pfam" id="PF25994"/>
    </source>
</evidence>
<dbReference type="EMBL" id="FORY01000007">
    <property type="protein sequence ID" value="SFJ62261.1"/>
    <property type="molecule type" value="Genomic_DNA"/>
</dbReference>
<evidence type="ECO:0000256" key="1">
    <source>
        <dbReference type="ARBA" id="ARBA00004377"/>
    </source>
</evidence>
<evidence type="ECO:0000256" key="4">
    <source>
        <dbReference type="ARBA" id="ARBA00022475"/>
    </source>
</evidence>
<keyword evidence="10" id="KW-0175">Coiled coil</keyword>
<dbReference type="GO" id="GO:0015031">
    <property type="term" value="P:protein transport"/>
    <property type="evidence" value="ECO:0007669"/>
    <property type="project" value="InterPro"/>
</dbReference>
<dbReference type="Pfam" id="PF25994">
    <property type="entry name" value="HH_AprE"/>
    <property type="match status" value="1"/>
</dbReference>
<dbReference type="STRING" id="576117.SAMN04488138_10789"/>
<dbReference type="PANTHER" id="PTHR30386">
    <property type="entry name" value="MEMBRANE FUSION SUBUNIT OF EMRAB-TOLC MULTIDRUG EFFLUX PUMP"/>
    <property type="match status" value="1"/>
</dbReference>
<feature type="transmembrane region" description="Helical" evidence="9">
    <location>
        <begin position="16"/>
        <end position="37"/>
    </location>
</feature>
<gene>
    <name evidence="13" type="ORF">SAMN04488138_10789</name>
</gene>
<evidence type="ECO:0000256" key="6">
    <source>
        <dbReference type="ARBA" id="ARBA00022692"/>
    </source>
</evidence>
<dbReference type="InterPro" id="IPR050739">
    <property type="entry name" value="MFP"/>
</dbReference>
<proteinExistence type="inferred from homology"/>
<dbReference type="InterPro" id="IPR058982">
    <property type="entry name" value="Beta-barrel_AprE"/>
</dbReference>
<evidence type="ECO:0000259" key="12">
    <source>
        <dbReference type="Pfam" id="PF26002"/>
    </source>
</evidence>
<dbReference type="AlphaFoldDB" id="A0A1I3SXG5"/>
<keyword evidence="6 9" id="KW-0812">Transmembrane</keyword>
<evidence type="ECO:0000256" key="2">
    <source>
        <dbReference type="ARBA" id="ARBA00009477"/>
    </source>
</evidence>
<comment type="subcellular location">
    <subcellularLocation>
        <location evidence="1 9">Cell inner membrane</location>
        <topology evidence="1 9">Single-pass membrane protein</topology>
    </subcellularLocation>
</comment>
<protein>
    <recommendedName>
        <fullName evidence="9">Membrane fusion protein (MFP) family protein</fullName>
    </recommendedName>
</protein>
<feature type="domain" description="AprE-like beta-barrel" evidence="12">
    <location>
        <begin position="325"/>
        <end position="415"/>
    </location>
</feature>
<evidence type="ECO:0000256" key="3">
    <source>
        <dbReference type="ARBA" id="ARBA00022448"/>
    </source>
</evidence>
<evidence type="ECO:0000256" key="10">
    <source>
        <dbReference type="SAM" id="Coils"/>
    </source>
</evidence>
<keyword evidence="7 9" id="KW-1133">Transmembrane helix</keyword>
<feature type="coiled-coil region" evidence="10">
    <location>
        <begin position="256"/>
        <end position="290"/>
    </location>
</feature>
<name>A0A1I3SXG5_9RHOB</name>
<keyword evidence="5 9" id="KW-0997">Cell inner membrane</keyword>
<dbReference type="Pfam" id="PF26002">
    <property type="entry name" value="Beta-barrel_AprE"/>
    <property type="match status" value="1"/>
</dbReference>
<keyword evidence="8 9" id="KW-0472">Membrane</keyword>
<evidence type="ECO:0000256" key="9">
    <source>
        <dbReference type="RuleBase" id="RU365093"/>
    </source>
</evidence>
<evidence type="ECO:0000256" key="7">
    <source>
        <dbReference type="ARBA" id="ARBA00022989"/>
    </source>
</evidence>
<evidence type="ECO:0000256" key="8">
    <source>
        <dbReference type="ARBA" id="ARBA00023136"/>
    </source>
</evidence>
<dbReference type="GeneID" id="98665046"/>
<keyword evidence="14" id="KW-1185">Reference proteome</keyword>
<dbReference type="GO" id="GO:0005886">
    <property type="term" value="C:plasma membrane"/>
    <property type="evidence" value="ECO:0007669"/>
    <property type="project" value="UniProtKB-SubCell"/>
</dbReference>
<reference evidence="13 14" key="1">
    <citation type="submission" date="2016-10" db="EMBL/GenBank/DDBJ databases">
        <authorList>
            <person name="de Groot N.N."/>
        </authorList>
    </citation>
    <scope>NUCLEOTIDE SEQUENCE [LARGE SCALE GENOMIC DNA]</scope>
    <source>
        <strain evidence="13 14">CGMCC 1.8891</strain>
    </source>
</reference>
<dbReference type="NCBIfam" id="TIGR01843">
    <property type="entry name" value="type_I_hlyD"/>
    <property type="match status" value="1"/>
</dbReference>
<dbReference type="OrthoDB" id="9810980at2"/>
<evidence type="ECO:0000313" key="14">
    <source>
        <dbReference type="Proteomes" id="UP000183299"/>
    </source>
</evidence>
<dbReference type="Proteomes" id="UP000183299">
    <property type="component" value="Unassembled WGS sequence"/>
</dbReference>
<evidence type="ECO:0000256" key="5">
    <source>
        <dbReference type="ARBA" id="ARBA00022519"/>
    </source>
</evidence>
<dbReference type="RefSeq" id="WP_066604486.1">
    <property type="nucleotide sequence ID" value="NZ_FORY01000007.1"/>
</dbReference>
<keyword evidence="4 9" id="KW-1003">Cell membrane</keyword>
<evidence type="ECO:0000313" key="13">
    <source>
        <dbReference type="EMBL" id="SFJ62261.1"/>
    </source>
</evidence>
<accession>A0A1I3SXG5</accession>
<keyword evidence="3 9" id="KW-0813">Transport</keyword>
<feature type="coiled-coil region" evidence="10">
    <location>
        <begin position="147"/>
        <end position="195"/>
    </location>
</feature>
<feature type="domain" description="AprE-like long alpha-helical hairpin" evidence="11">
    <location>
        <begin position="96"/>
        <end position="281"/>
    </location>
</feature>
<dbReference type="InterPro" id="IPR010129">
    <property type="entry name" value="T1SS_HlyD"/>
</dbReference>
<sequence length="438" mass="48273">MSTPRPTQQDWSARSLVWFGLACLAILFVGFGGWAIFARIDGAVVAHGQVQVEQNRQAVAHRDGGEVAAVHVNEGAKVEKGALLIELAAEDDLNDIAVLERQLFELLARAARLEAERDGAAKITLPPELVARMADDPQVARSVAGQIDLFHARQETARAEIEQLNKQRSQIDVQIKGITTQKAALTEQLALLKDDLAAQTVLLERGLTQQSRVTGLRRDAVQYTAEIGRLDTSEAQAQVQITEIELNILKARSDRRETAITELRDIQAEIGGLREQLSGLTARLERLDIRAPVSGVVYGLSVFGPGAVIPPAQPALYIVPQDRPLIITARVSPTHVDQVYPGQPVRLRFSTFDRRTTPELEAQVMRVSPDAFVDDVTGENYYRADIHISEAQRARLPDGAVLIPGMPVETYMSTGERSPLAYLTKPLTDYFIRAFREN</sequence>
<organism evidence="13 14">
    <name type="scientific">Celeribacter halophilus</name>
    <dbReference type="NCBI Taxonomy" id="576117"/>
    <lineage>
        <taxon>Bacteria</taxon>
        <taxon>Pseudomonadati</taxon>
        <taxon>Pseudomonadota</taxon>
        <taxon>Alphaproteobacteria</taxon>
        <taxon>Rhodobacterales</taxon>
        <taxon>Roseobacteraceae</taxon>
        <taxon>Celeribacter</taxon>
    </lineage>
</organism>
<dbReference type="InterPro" id="IPR058781">
    <property type="entry name" value="HH_AprE-like"/>
</dbReference>